<evidence type="ECO:0000259" key="3">
    <source>
        <dbReference type="Pfam" id="PF25298"/>
    </source>
</evidence>
<evidence type="ECO:0000313" key="5">
    <source>
        <dbReference type="Proteomes" id="UP000663880"/>
    </source>
</evidence>
<name>A0A821T6C9_9NEOP</name>
<dbReference type="Proteomes" id="UP000663880">
    <property type="component" value="Unassembled WGS sequence"/>
</dbReference>
<proteinExistence type="predicted"/>
<dbReference type="EMBL" id="CAJOBZ010000022">
    <property type="protein sequence ID" value="CAF4867379.1"/>
    <property type="molecule type" value="Genomic_DNA"/>
</dbReference>
<protein>
    <recommendedName>
        <fullName evidence="3">FP protein C-terminal domain-containing protein</fullName>
    </recommendedName>
</protein>
<gene>
    <name evidence="4" type="ORF">PMACD_LOCUS8449</name>
</gene>
<dbReference type="OrthoDB" id="426210at2759"/>
<feature type="domain" description="FP protein C-terminal" evidence="3">
    <location>
        <begin position="241"/>
        <end position="268"/>
    </location>
</feature>
<evidence type="ECO:0000256" key="1">
    <source>
        <dbReference type="SAM" id="Coils"/>
    </source>
</evidence>
<dbReference type="InterPro" id="IPR013083">
    <property type="entry name" value="Znf_RING/FYVE/PHD"/>
</dbReference>
<evidence type="ECO:0000256" key="2">
    <source>
        <dbReference type="SAM" id="MobiDB-lite"/>
    </source>
</evidence>
<dbReference type="Gene3D" id="3.30.40.10">
    <property type="entry name" value="Zinc/RING finger domain, C3HC4 (zinc finger)"/>
    <property type="match status" value="1"/>
</dbReference>
<keyword evidence="5" id="KW-1185">Reference proteome</keyword>
<dbReference type="InterPro" id="IPR057251">
    <property type="entry name" value="FP_C"/>
</dbReference>
<dbReference type="InterPro" id="IPR011011">
    <property type="entry name" value="Znf_FYVE_PHD"/>
</dbReference>
<keyword evidence="1" id="KW-0175">Coiled coil</keyword>
<accession>A0A821T6C9</accession>
<dbReference type="SUPFAM" id="SSF57903">
    <property type="entry name" value="FYVE/PHD zinc finger"/>
    <property type="match status" value="1"/>
</dbReference>
<feature type="compositionally biased region" description="Polar residues" evidence="2">
    <location>
        <begin position="55"/>
        <end position="67"/>
    </location>
</feature>
<comment type="caution">
    <text evidence="4">The sequence shown here is derived from an EMBL/GenBank/DDBJ whole genome shotgun (WGS) entry which is preliminary data.</text>
</comment>
<evidence type="ECO:0000313" key="4">
    <source>
        <dbReference type="EMBL" id="CAF4867379.1"/>
    </source>
</evidence>
<sequence length="295" mass="33622">MPKCIACARDLDVSKQIRCTKCFRGCHNKCANITSDVEIDSWTCPPCSRREHRGQSTSPDKAQAATTRRNKKDTGLCDRFVSRDDLQKLITEGINQAIDSKLGHFESLKVSLFVEIREEINSFINPFLKETECLREEVNKLKNDIQSNNSIIDDLRCQINKQQQWNRMNNLEIVGLPQTKNESTCALVKIIAKHADVVLRDDEIEFANRIQPKQSMPGKAKTIVVRLKTREIKDKILSGLHNKHLLKKAKALAIDKGFKYVWSTTGAVSISVLSIYLQTLCRLKDLKRLFPRLAT</sequence>
<dbReference type="Gene3D" id="3.30.70.1820">
    <property type="entry name" value="L1 transposable element, RRM domain"/>
    <property type="match status" value="1"/>
</dbReference>
<feature type="region of interest" description="Disordered" evidence="2">
    <location>
        <begin position="48"/>
        <end position="71"/>
    </location>
</feature>
<feature type="coiled-coil region" evidence="1">
    <location>
        <begin position="128"/>
        <end position="158"/>
    </location>
</feature>
<dbReference type="CDD" id="cd15489">
    <property type="entry name" value="PHD_SF"/>
    <property type="match status" value="1"/>
</dbReference>
<organism evidence="4 5">
    <name type="scientific">Pieris macdunnoughi</name>
    <dbReference type="NCBI Taxonomy" id="345717"/>
    <lineage>
        <taxon>Eukaryota</taxon>
        <taxon>Metazoa</taxon>
        <taxon>Ecdysozoa</taxon>
        <taxon>Arthropoda</taxon>
        <taxon>Hexapoda</taxon>
        <taxon>Insecta</taxon>
        <taxon>Pterygota</taxon>
        <taxon>Neoptera</taxon>
        <taxon>Endopterygota</taxon>
        <taxon>Lepidoptera</taxon>
        <taxon>Glossata</taxon>
        <taxon>Ditrysia</taxon>
        <taxon>Papilionoidea</taxon>
        <taxon>Pieridae</taxon>
        <taxon>Pierinae</taxon>
        <taxon>Pieris</taxon>
    </lineage>
</organism>
<reference evidence="4" key="1">
    <citation type="submission" date="2021-02" db="EMBL/GenBank/DDBJ databases">
        <authorList>
            <person name="Steward A R."/>
        </authorList>
    </citation>
    <scope>NUCLEOTIDE SEQUENCE</scope>
</reference>
<dbReference type="AlphaFoldDB" id="A0A821T6C9"/>
<dbReference type="Pfam" id="PF25298">
    <property type="entry name" value="Baculo_FP_2nd"/>
    <property type="match status" value="1"/>
</dbReference>